<dbReference type="RefSeq" id="WP_077836080.1">
    <property type="nucleotide sequence ID" value="NZ_CP096983.1"/>
</dbReference>
<dbReference type="Pfam" id="PF23771">
    <property type="entry name" value="DUF7168"/>
    <property type="match status" value="1"/>
</dbReference>
<name>A0A1S8L4K2_9CLOT</name>
<gene>
    <name evidence="3" type="ORF">CROST_024830</name>
</gene>
<evidence type="ECO:0008006" key="5">
    <source>
        <dbReference type="Google" id="ProtNLM"/>
    </source>
</evidence>
<evidence type="ECO:0000313" key="4">
    <source>
        <dbReference type="Proteomes" id="UP000190951"/>
    </source>
</evidence>
<evidence type="ECO:0000313" key="3">
    <source>
        <dbReference type="EMBL" id="URZ11766.1"/>
    </source>
</evidence>
<organism evidence="3 4">
    <name type="scientific">Clostridium felsineum</name>
    <dbReference type="NCBI Taxonomy" id="36839"/>
    <lineage>
        <taxon>Bacteria</taxon>
        <taxon>Bacillati</taxon>
        <taxon>Bacillota</taxon>
        <taxon>Clostridia</taxon>
        <taxon>Eubacteriales</taxon>
        <taxon>Clostridiaceae</taxon>
        <taxon>Clostridium</taxon>
    </lineage>
</organism>
<feature type="domain" description="DUF2786" evidence="1">
    <location>
        <begin position="4"/>
        <end position="41"/>
    </location>
</feature>
<dbReference type="AlphaFoldDB" id="A0A1S8L4K2"/>
<evidence type="ECO:0000259" key="1">
    <source>
        <dbReference type="Pfam" id="PF10979"/>
    </source>
</evidence>
<dbReference type="InterPro" id="IPR055592">
    <property type="entry name" value="DUF7168"/>
</dbReference>
<dbReference type="Pfam" id="PF10979">
    <property type="entry name" value="DUF2786"/>
    <property type="match status" value="1"/>
</dbReference>
<dbReference type="EMBL" id="CP096983">
    <property type="protein sequence ID" value="URZ11766.1"/>
    <property type="molecule type" value="Genomic_DNA"/>
</dbReference>
<keyword evidence="4" id="KW-1185">Reference proteome</keyword>
<reference evidence="3 4" key="1">
    <citation type="submission" date="2022-04" db="EMBL/GenBank/DDBJ databases">
        <title>Genome sequence of C. roseum typestrain.</title>
        <authorList>
            <person name="Poehlein A."/>
            <person name="Schoch T."/>
            <person name="Duerre P."/>
            <person name="Daniel R."/>
        </authorList>
    </citation>
    <scope>NUCLEOTIDE SEQUENCE [LARGE SCALE GENOMIC DNA]</scope>
    <source>
        <strain evidence="3 4">DSM 7320</strain>
    </source>
</reference>
<dbReference type="Proteomes" id="UP000190951">
    <property type="component" value="Chromosome"/>
</dbReference>
<proteinExistence type="predicted"/>
<evidence type="ECO:0000259" key="2">
    <source>
        <dbReference type="Pfam" id="PF23771"/>
    </source>
</evidence>
<dbReference type="STRING" id="84029.CROST_25020"/>
<accession>A0A1S8L4K2</accession>
<feature type="domain" description="DUF7168" evidence="2">
    <location>
        <begin position="55"/>
        <end position="178"/>
    </location>
</feature>
<protein>
    <recommendedName>
        <fullName evidence="5">DUF2786 domain-containing protein</fullName>
    </recommendedName>
</protein>
<dbReference type="InterPro" id="IPR024498">
    <property type="entry name" value="DUF2786"/>
</dbReference>
<sequence>MNNKIIEKIQKLLSLSESSNENEAKLAMIKAQELLIKYKLSLKEVTNYSVKNSIIEEKVSRVSFTKARWKGYLAKIIADNFGCYNYYKRRRTNTIIFFGKEEDIIICDIVLNYAIDAINSIVKRLKYEYSKKKISTKGIENDYALGFIDGLQESFEIQKKSNIKWAIVLAKDKEVTKEHNRIKFNGKISMKVKYNGYNHIYFKGHEDGKKFSITDKISN</sequence>
<dbReference type="KEGG" id="crw:CROST_024830"/>